<dbReference type="GO" id="GO:0005886">
    <property type="term" value="C:plasma membrane"/>
    <property type="evidence" value="ECO:0007669"/>
    <property type="project" value="UniProtKB-SubCell"/>
</dbReference>
<keyword evidence="9" id="KW-1185">Reference proteome</keyword>
<proteinExistence type="predicted"/>
<evidence type="ECO:0000256" key="5">
    <source>
        <dbReference type="ARBA" id="ARBA00023136"/>
    </source>
</evidence>
<feature type="transmembrane region" description="Helical" evidence="6">
    <location>
        <begin position="290"/>
        <end position="309"/>
    </location>
</feature>
<organism evidence="8 9">
    <name type="scientific">Mycetocola tolaasinivorans</name>
    <dbReference type="NCBI Taxonomy" id="76635"/>
    <lineage>
        <taxon>Bacteria</taxon>
        <taxon>Bacillati</taxon>
        <taxon>Actinomycetota</taxon>
        <taxon>Actinomycetes</taxon>
        <taxon>Micrococcales</taxon>
        <taxon>Microbacteriaceae</taxon>
        <taxon>Mycetocola</taxon>
    </lineage>
</organism>
<feature type="transmembrane region" description="Helical" evidence="6">
    <location>
        <begin position="691"/>
        <end position="713"/>
    </location>
</feature>
<dbReference type="RefSeq" id="WP_121648554.1">
    <property type="nucleotide sequence ID" value="NZ_RCUX01000006.1"/>
</dbReference>
<comment type="caution">
    <text evidence="8">The sequence shown here is derived from an EMBL/GenBank/DDBJ whole genome shotgun (WGS) entry which is preliminary data.</text>
</comment>
<evidence type="ECO:0000256" key="2">
    <source>
        <dbReference type="ARBA" id="ARBA00022475"/>
    </source>
</evidence>
<keyword evidence="4 6" id="KW-1133">Transmembrane helix</keyword>
<feature type="transmembrane region" description="Helical" evidence="6">
    <location>
        <begin position="189"/>
        <end position="213"/>
    </location>
</feature>
<dbReference type="Proteomes" id="UP000272503">
    <property type="component" value="Unassembled WGS sequence"/>
</dbReference>
<sequence>MRLSLALVLTQDRRSRVRILGIAAGIAIGVMLLLLLWGGYRGLESRSERWDAISRIEMSSLTGTLEEVEPGTGQTLVAGNIDRHREADIQRIDVSSPEGAPPLFHVPVTLPQPGEFLASPALAKRIAEYSPLELGVRFGTLAGTLPDGALPTPDALVAVVAHNETDMLMRFSPRVLIGGPSGEFGGMPVYSFVAVLGALAVAAPVLLLIAIVADLGQASRRERTATLRLLGASRGTVAHLAALEMIPAALVGVLLGAAGAWLTAPLFSLVPVIDGTFFTSDIRVPLAQQIVVLALVAALVPLIAALRAHRTDRGVLPSGAVLPEPVPSFWRLVPLVLGLLGIPAILMMNSILSSITYWLAMFIVLTLICAGLIIAGPYLTYVLGRVLRRGVTSAANVIAVGRTVRVPRATFRAVSGLVIALFLVSMFQIAMTARVDPRAEMREVYGADSPVWAGVVQLENHSGDATLAERRREVMSEVSGVKFVVDVYDLDDGFGGQPVVSAADARLLGLNPKPAQEFVMLNPTITAGVAIHAEDTPVDPNVPRIPRNSLAFTDGSAEAIERTRTAVWALGLTADAVPYVLTEREYGDQLGYFARFSTLASIGAIVAGGISMLALAVATIIGVLDRREVFTRLRLMGVRAGTLRRIILAENVIPLIAMSLLAALVGMFAGWAVIRVFSGGNRQVGLPGEEYAITLLVLASFAALALGLALFSVRGATTNARLREE</sequence>
<keyword evidence="5 6" id="KW-0472">Membrane</keyword>
<name>A0A3L7A888_9MICO</name>
<reference evidence="8 9" key="1">
    <citation type="submission" date="2018-10" db="EMBL/GenBank/DDBJ databases">
        <authorList>
            <person name="Li J."/>
        </authorList>
    </citation>
    <scope>NUCLEOTIDE SEQUENCE [LARGE SCALE GENOMIC DNA]</scope>
    <source>
        <strain evidence="8 9">IF 016277</strain>
    </source>
</reference>
<feature type="transmembrane region" description="Helical" evidence="6">
    <location>
        <begin position="248"/>
        <end position="270"/>
    </location>
</feature>
<comment type="subcellular location">
    <subcellularLocation>
        <location evidence="1">Cell membrane</location>
        <topology evidence="1">Multi-pass membrane protein</topology>
    </subcellularLocation>
</comment>
<feature type="domain" description="ABC3 transporter permease C-terminal" evidence="7">
    <location>
        <begin position="603"/>
        <end position="714"/>
    </location>
</feature>
<evidence type="ECO:0000313" key="9">
    <source>
        <dbReference type="Proteomes" id="UP000272503"/>
    </source>
</evidence>
<protein>
    <submittedName>
        <fullName evidence="8">ABC transporter permease</fullName>
    </submittedName>
</protein>
<feature type="transmembrane region" description="Helical" evidence="6">
    <location>
        <begin position="20"/>
        <end position="40"/>
    </location>
</feature>
<dbReference type="AlphaFoldDB" id="A0A3L7A888"/>
<feature type="transmembrane region" description="Helical" evidence="6">
    <location>
        <begin position="413"/>
        <end position="433"/>
    </location>
</feature>
<evidence type="ECO:0000259" key="7">
    <source>
        <dbReference type="Pfam" id="PF02687"/>
    </source>
</evidence>
<dbReference type="EMBL" id="RCUX01000006">
    <property type="protein sequence ID" value="RLP75582.1"/>
    <property type="molecule type" value="Genomic_DNA"/>
</dbReference>
<keyword evidence="2" id="KW-1003">Cell membrane</keyword>
<feature type="transmembrane region" description="Helical" evidence="6">
    <location>
        <begin position="646"/>
        <end position="671"/>
    </location>
</feature>
<evidence type="ECO:0000256" key="3">
    <source>
        <dbReference type="ARBA" id="ARBA00022692"/>
    </source>
</evidence>
<evidence type="ECO:0000313" key="8">
    <source>
        <dbReference type="EMBL" id="RLP75582.1"/>
    </source>
</evidence>
<gene>
    <name evidence="8" type="ORF">D9V32_08900</name>
</gene>
<feature type="domain" description="ABC3 transporter permease C-terminal" evidence="7">
    <location>
        <begin position="201"/>
        <end position="306"/>
    </location>
</feature>
<evidence type="ECO:0000256" key="1">
    <source>
        <dbReference type="ARBA" id="ARBA00004651"/>
    </source>
</evidence>
<feature type="transmembrane region" description="Helical" evidence="6">
    <location>
        <begin position="329"/>
        <end position="348"/>
    </location>
</feature>
<feature type="transmembrane region" description="Helical" evidence="6">
    <location>
        <begin position="602"/>
        <end position="625"/>
    </location>
</feature>
<feature type="transmembrane region" description="Helical" evidence="6">
    <location>
        <begin position="355"/>
        <end position="379"/>
    </location>
</feature>
<dbReference type="InterPro" id="IPR003838">
    <property type="entry name" value="ABC3_permease_C"/>
</dbReference>
<dbReference type="OrthoDB" id="4871813at2"/>
<evidence type="ECO:0000256" key="6">
    <source>
        <dbReference type="SAM" id="Phobius"/>
    </source>
</evidence>
<dbReference type="Pfam" id="PF02687">
    <property type="entry name" value="FtsX"/>
    <property type="match status" value="2"/>
</dbReference>
<accession>A0A3L7A888</accession>
<evidence type="ECO:0000256" key="4">
    <source>
        <dbReference type="ARBA" id="ARBA00022989"/>
    </source>
</evidence>
<keyword evidence="3 6" id="KW-0812">Transmembrane</keyword>